<name>A0ABW3L7W9_9BACI</name>
<sequence>MKRILVSTILLLALMLPSTSYAELTSDQKEMLHTYMEEAMELYQIPGATLGIVKDGEVVFQEAFGVEQEGDKVENDTLFTIGSVSKPLTSLAVMKLVEDGKVDLNATIDHYIDVDFTDVQDSEITVKDLLAHTSGITSYDGLKIADKNMRGEQAISEAVEQLQPIGTNYDTGEVHQYSAANYLLLGKVIEEVTGKTFSTYMQDEVFGELQMNRTVASYKEAQAVGYQPGFESWFGIPVKSDGWYDDSGAPYGYIASTSDDMVKLMTALLNETVLPEPLWNEYTSPVVHRKEDQYYGLGWRISTNEDDAYYYHGGETPDSRTELFVHPDNGYAFTLMTNKNNFSEVMNTIHMKEGIRSIVENQEAPPLPKTADSMRWIVLFVTIGIGAVALWDVIRGVKKGVRFFKGRIAISVLSIVLAVSLIPVLVQTFGSPWHTIQAFAPDIALLVYVTIGIFLAHGLASTAVLFKKRKSRKLLSEAS</sequence>
<evidence type="ECO:0000256" key="2">
    <source>
        <dbReference type="SAM" id="SignalP"/>
    </source>
</evidence>
<accession>A0ABW3L7W9</accession>
<organism evidence="4 5">
    <name type="scientific">Thalassobacillus hwangdonensis</name>
    <dbReference type="NCBI Taxonomy" id="546108"/>
    <lineage>
        <taxon>Bacteria</taxon>
        <taxon>Bacillati</taxon>
        <taxon>Bacillota</taxon>
        <taxon>Bacilli</taxon>
        <taxon>Bacillales</taxon>
        <taxon>Bacillaceae</taxon>
        <taxon>Thalassobacillus</taxon>
    </lineage>
</organism>
<dbReference type="Pfam" id="PF00144">
    <property type="entry name" value="Beta-lactamase"/>
    <property type="match status" value="1"/>
</dbReference>
<feature type="domain" description="Beta-lactamase-related" evidence="3">
    <location>
        <begin position="35"/>
        <end position="342"/>
    </location>
</feature>
<reference evidence="5" key="1">
    <citation type="journal article" date="2019" name="Int. J. Syst. Evol. Microbiol.">
        <title>The Global Catalogue of Microorganisms (GCM) 10K type strain sequencing project: providing services to taxonomists for standard genome sequencing and annotation.</title>
        <authorList>
            <consortium name="The Broad Institute Genomics Platform"/>
            <consortium name="The Broad Institute Genome Sequencing Center for Infectious Disease"/>
            <person name="Wu L."/>
            <person name="Ma J."/>
        </authorList>
    </citation>
    <scope>NUCLEOTIDE SEQUENCE [LARGE SCALE GENOMIC DNA]</scope>
    <source>
        <strain evidence="5">CCUG 56607</strain>
    </source>
</reference>
<keyword evidence="2" id="KW-0732">Signal</keyword>
<dbReference type="EMBL" id="JBHTKL010000006">
    <property type="protein sequence ID" value="MFD1020843.1"/>
    <property type="molecule type" value="Genomic_DNA"/>
</dbReference>
<dbReference type="InterPro" id="IPR050491">
    <property type="entry name" value="AmpC-like"/>
</dbReference>
<dbReference type="Gene3D" id="3.40.710.10">
    <property type="entry name" value="DD-peptidase/beta-lactamase superfamily"/>
    <property type="match status" value="1"/>
</dbReference>
<evidence type="ECO:0000259" key="3">
    <source>
        <dbReference type="Pfam" id="PF00144"/>
    </source>
</evidence>
<dbReference type="InterPro" id="IPR012338">
    <property type="entry name" value="Beta-lactam/transpept-like"/>
</dbReference>
<evidence type="ECO:0000313" key="4">
    <source>
        <dbReference type="EMBL" id="MFD1020843.1"/>
    </source>
</evidence>
<dbReference type="Proteomes" id="UP001596990">
    <property type="component" value="Unassembled WGS sequence"/>
</dbReference>
<keyword evidence="1" id="KW-1133">Transmembrane helix</keyword>
<feature type="transmembrane region" description="Helical" evidence="1">
    <location>
        <begin position="376"/>
        <end position="394"/>
    </location>
</feature>
<keyword evidence="4" id="KW-0378">Hydrolase</keyword>
<feature type="signal peptide" evidence="2">
    <location>
        <begin position="1"/>
        <end position="22"/>
    </location>
</feature>
<feature type="transmembrane region" description="Helical" evidence="1">
    <location>
        <begin position="445"/>
        <end position="466"/>
    </location>
</feature>
<protein>
    <submittedName>
        <fullName evidence="4">Serine hydrolase domain-containing protein</fullName>
        <ecNumber evidence="4">3.-.-.-</ecNumber>
    </submittedName>
</protein>
<dbReference type="EC" id="3.-.-.-" evidence="4"/>
<proteinExistence type="predicted"/>
<comment type="caution">
    <text evidence="4">The sequence shown here is derived from an EMBL/GenBank/DDBJ whole genome shotgun (WGS) entry which is preliminary data.</text>
</comment>
<dbReference type="SUPFAM" id="SSF56601">
    <property type="entry name" value="beta-lactamase/transpeptidase-like"/>
    <property type="match status" value="1"/>
</dbReference>
<keyword evidence="1" id="KW-0812">Transmembrane</keyword>
<feature type="chain" id="PRO_5045103864" evidence="2">
    <location>
        <begin position="23"/>
        <end position="479"/>
    </location>
</feature>
<keyword evidence="5" id="KW-1185">Reference proteome</keyword>
<gene>
    <name evidence="4" type="ORF">ACFQ2J_16770</name>
</gene>
<dbReference type="PANTHER" id="PTHR46825:SF9">
    <property type="entry name" value="BETA-LACTAMASE-RELATED DOMAIN-CONTAINING PROTEIN"/>
    <property type="match status" value="1"/>
</dbReference>
<dbReference type="PANTHER" id="PTHR46825">
    <property type="entry name" value="D-ALANYL-D-ALANINE-CARBOXYPEPTIDASE/ENDOPEPTIDASE AMPH"/>
    <property type="match status" value="1"/>
</dbReference>
<dbReference type="RefSeq" id="WP_386063230.1">
    <property type="nucleotide sequence ID" value="NZ_JBHTKL010000006.1"/>
</dbReference>
<dbReference type="GO" id="GO:0016787">
    <property type="term" value="F:hydrolase activity"/>
    <property type="evidence" value="ECO:0007669"/>
    <property type="project" value="UniProtKB-KW"/>
</dbReference>
<feature type="transmembrane region" description="Helical" evidence="1">
    <location>
        <begin position="406"/>
        <end position="425"/>
    </location>
</feature>
<evidence type="ECO:0000256" key="1">
    <source>
        <dbReference type="SAM" id="Phobius"/>
    </source>
</evidence>
<evidence type="ECO:0000313" key="5">
    <source>
        <dbReference type="Proteomes" id="UP001596990"/>
    </source>
</evidence>
<keyword evidence="1" id="KW-0472">Membrane</keyword>
<dbReference type="InterPro" id="IPR001466">
    <property type="entry name" value="Beta-lactam-related"/>
</dbReference>